<proteinExistence type="predicted"/>
<name>A0ABP8SRM1_9ACTN</name>
<evidence type="ECO:0000313" key="1">
    <source>
        <dbReference type="EMBL" id="GAA4573510.1"/>
    </source>
</evidence>
<sequence>MATIRTLGVVLLDPETENDIASEICKLLGRAILPVGQLDWPGGTGRGFGTAFFFTELVTATDGRQLLREYLLTADAITRAPYGEIGLRPSVTEPAGAASEGILLADFAAQWVHLPEVGLAAMLARGLHEYAESRGWRWRTQPVTEAVAAPSDAVARIGNAPASAFVLALGVAEDGSRPLEAAIERVVRDGDDIRITTELPAGYVGAPVFGVEETAGGDLAVHCLGLVLPGEGGGHRVATFDRIRAALAAVSPGA</sequence>
<organism evidence="1 2">
    <name type="scientific">Micromonospora coerulea</name>
    <dbReference type="NCBI Taxonomy" id="47856"/>
    <lineage>
        <taxon>Bacteria</taxon>
        <taxon>Bacillati</taxon>
        <taxon>Actinomycetota</taxon>
        <taxon>Actinomycetes</taxon>
        <taxon>Micromonosporales</taxon>
        <taxon>Micromonosporaceae</taxon>
        <taxon>Micromonospora</taxon>
    </lineage>
</organism>
<keyword evidence="2" id="KW-1185">Reference proteome</keyword>
<gene>
    <name evidence="1" type="ORF">GCM10023176_38670</name>
</gene>
<protein>
    <submittedName>
        <fullName evidence="1">Uncharacterized protein</fullName>
    </submittedName>
</protein>
<dbReference type="RefSeq" id="WP_346121454.1">
    <property type="nucleotide sequence ID" value="NZ_BAABGU010000021.1"/>
</dbReference>
<dbReference type="EMBL" id="BAABGU010000021">
    <property type="protein sequence ID" value="GAA4573510.1"/>
    <property type="molecule type" value="Genomic_DNA"/>
</dbReference>
<accession>A0ABP8SRM1</accession>
<evidence type="ECO:0000313" key="2">
    <source>
        <dbReference type="Proteomes" id="UP001500307"/>
    </source>
</evidence>
<reference evidence="2" key="1">
    <citation type="journal article" date="2019" name="Int. J. Syst. Evol. Microbiol.">
        <title>The Global Catalogue of Microorganisms (GCM) 10K type strain sequencing project: providing services to taxonomists for standard genome sequencing and annotation.</title>
        <authorList>
            <consortium name="The Broad Institute Genomics Platform"/>
            <consortium name="The Broad Institute Genome Sequencing Center for Infectious Disease"/>
            <person name="Wu L."/>
            <person name="Ma J."/>
        </authorList>
    </citation>
    <scope>NUCLEOTIDE SEQUENCE [LARGE SCALE GENOMIC DNA]</scope>
    <source>
        <strain evidence="2">JCM 3175</strain>
    </source>
</reference>
<comment type="caution">
    <text evidence="1">The sequence shown here is derived from an EMBL/GenBank/DDBJ whole genome shotgun (WGS) entry which is preliminary data.</text>
</comment>
<dbReference type="Proteomes" id="UP001500307">
    <property type="component" value="Unassembled WGS sequence"/>
</dbReference>